<organism evidence="15 16">
    <name type="scientific">Granulicatella seriolae</name>
    <dbReference type="NCBI Taxonomy" id="2967226"/>
    <lineage>
        <taxon>Bacteria</taxon>
        <taxon>Bacillati</taxon>
        <taxon>Bacillota</taxon>
        <taxon>Bacilli</taxon>
        <taxon>Lactobacillales</taxon>
        <taxon>Carnobacteriaceae</taxon>
        <taxon>Granulicatella</taxon>
    </lineage>
</organism>
<dbReference type="PANTHER" id="PTHR43024:SF1">
    <property type="entry name" value="UDP-N-ACETYLMURAMOYL-TRIPEPTIDE--D-ALANYL-D-ALANINE LIGASE"/>
    <property type="match status" value="1"/>
</dbReference>
<reference evidence="15" key="3">
    <citation type="journal article" date="2023" name="Microbiol. Resour. Announc.">
        <title>Draft Genome Sequence of Granulicatella sp. Strain S8, Isolated from a Marine Fish, Seriola quinqueradiata.</title>
        <authorList>
            <person name="Lee M."/>
            <person name="Farooq A."/>
            <person name="Jeong J.B."/>
            <person name="Jung M.Y."/>
        </authorList>
    </citation>
    <scope>NUCLEOTIDE SEQUENCE</scope>
    <source>
        <strain evidence="15">S8</strain>
    </source>
</reference>
<comment type="caution">
    <text evidence="15">The sequence shown here is derived from an EMBL/GenBank/DDBJ whole genome shotgun (WGS) entry which is preliminary data.</text>
</comment>
<keyword evidence="2 10" id="KW-0436">Ligase</keyword>
<comment type="catalytic activity">
    <reaction evidence="10">
        <text>UDP-N-acetyl-alpha-D-muramoyl-L-alanyl-gamma-D-glutamyl-L-lysine + D-alanyl-D-alanine + ATP = UDP-N-acetyl-alpha-D-muramoyl-L-alanyl-gamma-D-glutamyl-L-lysyl-D-alanyl-D-alanine + ADP + phosphate + H(+)</text>
        <dbReference type="Rhea" id="RHEA:16085"/>
        <dbReference type="ChEBI" id="CHEBI:15378"/>
        <dbReference type="ChEBI" id="CHEBI:30616"/>
        <dbReference type="ChEBI" id="CHEBI:43474"/>
        <dbReference type="ChEBI" id="CHEBI:57822"/>
        <dbReference type="ChEBI" id="CHEBI:70758"/>
        <dbReference type="ChEBI" id="CHEBI:83903"/>
        <dbReference type="ChEBI" id="CHEBI:456216"/>
        <dbReference type="EC" id="6.3.2.10"/>
    </reaction>
</comment>
<feature type="binding site" evidence="10">
    <location>
        <begin position="112"/>
        <end position="118"/>
    </location>
    <ligand>
        <name>ATP</name>
        <dbReference type="ChEBI" id="CHEBI:30616"/>
    </ligand>
</feature>
<dbReference type="RefSeq" id="WP_256945282.1">
    <property type="nucleotide sequence ID" value="NZ_JANHNZ010000005.1"/>
</dbReference>
<feature type="domain" description="Mur ligase C-terminal" evidence="13">
    <location>
        <begin position="322"/>
        <end position="449"/>
    </location>
</feature>
<keyword evidence="8 10" id="KW-0131">Cell cycle</keyword>
<name>A0ABT1WNS9_9LACT</name>
<dbReference type="InterPro" id="IPR005863">
    <property type="entry name" value="UDP-N-AcMur_synth"/>
</dbReference>
<dbReference type="SUPFAM" id="SSF53244">
    <property type="entry name" value="MurD-like peptide ligases, peptide-binding domain"/>
    <property type="match status" value="1"/>
</dbReference>
<comment type="function">
    <text evidence="10 11">Involved in cell wall formation. Catalyzes the final step in the synthesis of UDP-N-acetylmuramoyl-pentapeptide, the precursor of murein.</text>
</comment>
<keyword evidence="6 10" id="KW-0133">Cell shape</keyword>
<evidence type="ECO:0000256" key="5">
    <source>
        <dbReference type="ARBA" id="ARBA00022840"/>
    </source>
</evidence>
<dbReference type="Gene3D" id="3.40.1190.10">
    <property type="entry name" value="Mur-like, catalytic domain"/>
    <property type="match status" value="1"/>
</dbReference>
<dbReference type="Gene3D" id="3.40.1390.10">
    <property type="entry name" value="MurE/MurF, N-terminal domain"/>
    <property type="match status" value="1"/>
</dbReference>
<keyword evidence="9 10" id="KW-0961">Cell wall biogenesis/degradation</keyword>
<dbReference type="Pfam" id="PF08245">
    <property type="entry name" value="Mur_ligase_M"/>
    <property type="match status" value="1"/>
</dbReference>
<evidence type="ECO:0000259" key="13">
    <source>
        <dbReference type="Pfam" id="PF02875"/>
    </source>
</evidence>
<dbReference type="SUPFAM" id="SSF53623">
    <property type="entry name" value="MurD-like peptide ligases, catalytic domain"/>
    <property type="match status" value="1"/>
</dbReference>
<sequence>MTIASITEVVKAVKAIDYQSAQRFETITNVAFDARKIQAGGLFVPLKGNLDGHDFAQQALDNGAVAVLWSRTDIQAPDGLCTIWVDDTLQAFQDLAKWYLNKVKPTVIGITGSSGKTTTKDMTAAVLATTYKVYKTQGNYNNEIGLPQTILDMPADTEKLVLEMGMSEFGEIAFLSKLAKPSIAVISMIGESHIENLGSRQGIAKAKLEILSGLENGGTIIYPNNEPLLTLGVEQATNPENLHEISFGTDKSADLYVTSSQVFADHSDFTLAQAPELTFTIPVLGDYNIQNALAAIAVGQVCQIPFAEMARGLADFQLTANRTQWVPGMKGSQILNDAYNASPTAMKAVLQAFSQVDLEEGGRRIAVLGDIRELGIHSAELHASIADAIDPAAIDQVYLYGPEMQALYNPLEATFPTQQLHYFAENMDDLTQTLKTAIQSQDKILIKSSNGTGLLTLVDALKAD</sequence>
<evidence type="ECO:0000259" key="14">
    <source>
        <dbReference type="Pfam" id="PF08245"/>
    </source>
</evidence>
<keyword evidence="3 10" id="KW-0132">Cell division</keyword>
<evidence type="ECO:0000256" key="3">
    <source>
        <dbReference type="ARBA" id="ARBA00022618"/>
    </source>
</evidence>
<feature type="domain" description="Mur ligase N-terminal catalytic" evidence="12">
    <location>
        <begin position="26"/>
        <end position="73"/>
    </location>
</feature>
<dbReference type="InterPro" id="IPR000713">
    <property type="entry name" value="Mur_ligase_N"/>
</dbReference>
<evidence type="ECO:0000256" key="4">
    <source>
        <dbReference type="ARBA" id="ARBA00022741"/>
    </source>
</evidence>
<dbReference type="Pfam" id="PF02875">
    <property type="entry name" value="Mur_ligase_C"/>
    <property type="match status" value="1"/>
</dbReference>
<evidence type="ECO:0000256" key="9">
    <source>
        <dbReference type="ARBA" id="ARBA00023316"/>
    </source>
</evidence>
<dbReference type="InterPro" id="IPR035911">
    <property type="entry name" value="MurE/MurF_N"/>
</dbReference>
<keyword evidence="4 10" id="KW-0547">Nucleotide-binding</keyword>
<keyword evidence="5 10" id="KW-0067">ATP-binding</keyword>
<dbReference type="HAMAP" id="MF_02019">
    <property type="entry name" value="MurF"/>
    <property type="match status" value="1"/>
</dbReference>
<evidence type="ECO:0000256" key="1">
    <source>
        <dbReference type="ARBA" id="ARBA00022490"/>
    </source>
</evidence>
<comment type="subcellular location">
    <subcellularLocation>
        <location evidence="10 11">Cytoplasm</location>
    </subcellularLocation>
</comment>
<evidence type="ECO:0000256" key="8">
    <source>
        <dbReference type="ARBA" id="ARBA00023306"/>
    </source>
</evidence>
<dbReference type="InterPro" id="IPR013221">
    <property type="entry name" value="Mur_ligase_cen"/>
</dbReference>
<evidence type="ECO:0000256" key="10">
    <source>
        <dbReference type="HAMAP-Rule" id="MF_02019"/>
    </source>
</evidence>
<reference evidence="15" key="2">
    <citation type="journal article" date="2023" name="Curr. Microbiol.">
        <title>Granulicatella seriolae sp. nov., a Novel Facultative Anaerobe Isolated from Yellowtail Marine Fish.</title>
        <authorList>
            <person name="Lee M."/>
            <person name="Choi Y.J."/>
            <person name="Farooq A."/>
            <person name="Jeong J.B."/>
            <person name="Jung M.Y."/>
        </authorList>
    </citation>
    <scope>NUCLEOTIDE SEQUENCE</scope>
    <source>
        <strain evidence="15">S8</strain>
    </source>
</reference>
<dbReference type="NCBIfam" id="TIGR01143">
    <property type="entry name" value="murF"/>
    <property type="match status" value="1"/>
</dbReference>
<dbReference type="Proteomes" id="UP001059480">
    <property type="component" value="Unassembled WGS sequence"/>
</dbReference>
<dbReference type="InterPro" id="IPR004101">
    <property type="entry name" value="Mur_ligase_C"/>
</dbReference>
<evidence type="ECO:0000256" key="2">
    <source>
        <dbReference type="ARBA" id="ARBA00022598"/>
    </source>
</evidence>
<evidence type="ECO:0000313" key="15">
    <source>
        <dbReference type="EMBL" id="MCQ9210166.1"/>
    </source>
</evidence>
<dbReference type="InterPro" id="IPR036615">
    <property type="entry name" value="Mur_ligase_C_dom_sf"/>
</dbReference>
<feature type="domain" description="Mur ligase central" evidence="14">
    <location>
        <begin position="110"/>
        <end position="298"/>
    </location>
</feature>
<gene>
    <name evidence="10" type="primary">murF</name>
    <name evidence="15" type="ORF">NPA36_06335</name>
</gene>
<accession>A0ABT1WNS9</accession>
<dbReference type="EC" id="6.3.2.10" evidence="10 11"/>
<evidence type="ECO:0000256" key="11">
    <source>
        <dbReference type="RuleBase" id="RU004136"/>
    </source>
</evidence>
<dbReference type="GO" id="GO:0016874">
    <property type="term" value="F:ligase activity"/>
    <property type="evidence" value="ECO:0007669"/>
    <property type="project" value="UniProtKB-KW"/>
</dbReference>
<dbReference type="EMBL" id="JANHNZ010000005">
    <property type="protein sequence ID" value="MCQ9210166.1"/>
    <property type="molecule type" value="Genomic_DNA"/>
</dbReference>
<dbReference type="Gene3D" id="3.90.190.20">
    <property type="entry name" value="Mur ligase, C-terminal domain"/>
    <property type="match status" value="1"/>
</dbReference>
<evidence type="ECO:0000256" key="7">
    <source>
        <dbReference type="ARBA" id="ARBA00022984"/>
    </source>
</evidence>
<keyword evidence="7 10" id="KW-0573">Peptidoglycan synthesis</keyword>
<comment type="catalytic activity">
    <reaction evidence="11">
        <text>D-alanyl-D-alanine + UDP-N-acetyl-alpha-D-muramoyl-L-alanyl-gamma-D-glutamyl-meso-2,6-diaminopimelate + ATP = UDP-N-acetyl-alpha-D-muramoyl-L-alanyl-gamma-D-glutamyl-meso-2,6-diaminopimeloyl-D-alanyl-D-alanine + ADP + phosphate + H(+)</text>
        <dbReference type="Rhea" id="RHEA:28374"/>
        <dbReference type="ChEBI" id="CHEBI:15378"/>
        <dbReference type="ChEBI" id="CHEBI:30616"/>
        <dbReference type="ChEBI" id="CHEBI:43474"/>
        <dbReference type="ChEBI" id="CHEBI:57822"/>
        <dbReference type="ChEBI" id="CHEBI:61386"/>
        <dbReference type="ChEBI" id="CHEBI:83905"/>
        <dbReference type="ChEBI" id="CHEBI:456216"/>
        <dbReference type="EC" id="6.3.2.10"/>
    </reaction>
</comment>
<keyword evidence="16" id="KW-1185">Reference proteome</keyword>
<dbReference type="InterPro" id="IPR051046">
    <property type="entry name" value="MurCDEF_CellWall_CoF430Synth"/>
</dbReference>
<keyword evidence="1 10" id="KW-0963">Cytoplasm</keyword>
<comment type="similarity">
    <text evidence="10">Belongs to the MurCDEF family. MurF subfamily.</text>
</comment>
<evidence type="ECO:0000256" key="6">
    <source>
        <dbReference type="ARBA" id="ARBA00022960"/>
    </source>
</evidence>
<proteinExistence type="inferred from homology"/>
<reference evidence="15" key="1">
    <citation type="submission" date="2022-07" db="EMBL/GenBank/DDBJ databases">
        <authorList>
            <person name="Jung M.-Y."/>
            <person name="Lee M."/>
        </authorList>
    </citation>
    <scope>NUCLEOTIDE SEQUENCE</scope>
    <source>
        <strain evidence="15">S8</strain>
    </source>
</reference>
<dbReference type="PANTHER" id="PTHR43024">
    <property type="entry name" value="UDP-N-ACETYLMURAMOYL-TRIPEPTIDE--D-ALANYL-D-ALANINE LIGASE"/>
    <property type="match status" value="1"/>
</dbReference>
<dbReference type="InterPro" id="IPR036565">
    <property type="entry name" value="Mur-like_cat_sf"/>
</dbReference>
<dbReference type="SUPFAM" id="SSF63418">
    <property type="entry name" value="MurE/MurF N-terminal domain"/>
    <property type="match status" value="1"/>
</dbReference>
<comment type="pathway">
    <text evidence="10 11">Cell wall biogenesis; peptidoglycan biosynthesis.</text>
</comment>
<protein>
    <recommendedName>
        <fullName evidence="10 11">UDP-N-acetylmuramoyl-tripeptide--D-alanyl-D-alanine ligase</fullName>
        <ecNumber evidence="10 11">6.3.2.10</ecNumber>
    </recommendedName>
    <alternativeName>
        <fullName evidence="10">D-alanyl-D-alanine-adding enzyme</fullName>
    </alternativeName>
</protein>
<evidence type="ECO:0000259" key="12">
    <source>
        <dbReference type="Pfam" id="PF01225"/>
    </source>
</evidence>
<dbReference type="Pfam" id="PF01225">
    <property type="entry name" value="Mur_ligase"/>
    <property type="match status" value="1"/>
</dbReference>
<evidence type="ECO:0000313" key="16">
    <source>
        <dbReference type="Proteomes" id="UP001059480"/>
    </source>
</evidence>